<accession>A0A7W4WD65</accession>
<evidence type="ECO:0000313" key="4">
    <source>
        <dbReference type="Proteomes" id="UP000535937"/>
    </source>
</evidence>
<dbReference type="InterPro" id="IPR025411">
    <property type="entry name" value="DUF4136"/>
</dbReference>
<keyword evidence="1" id="KW-0732">Signal</keyword>
<dbReference type="PROSITE" id="PS51257">
    <property type="entry name" value="PROKAR_LIPOPROTEIN"/>
    <property type="match status" value="1"/>
</dbReference>
<name>A0A7W4WD65_9GAMM</name>
<comment type="caution">
    <text evidence="3">The sequence shown here is derived from an EMBL/GenBank/DDBJ whole genome shotgun (WGS) entry which is preliminary data.</text>
</comment>
<dbReference type="RefSeq" id="WP_183461010.1">
    <property type="nucleotide sequence ID" value="NZ_JACHWZ010000013.1"/>
</dbReference>
<gene>
    <name evidence="3" type="ORF">FHS09_002899</name>
</gene>
<evidence type="ECO:0000256" key="1">
    <source>
        <dbReference type="SAM" id="SignalP"/>
    </source>
</evidence>
<evidence type="ECO:0000259" key="2">
    <source>
        <dbReference type="Pfam" id="PF13590"/>
    </source>
</evidence>
<dbReference type="Gene3D" id="3.30.160.670">
    <property type="match status" value="1"/>
</dbReference>
<dbReference type="EMBL" id="JACHWZ010000013">
    <property type="protein sequence ID" value="MBB3062055.1"/>
    <property type="molecule type" value="Genomic_DNA"/>
</dbReference>
<proteinExistence type="predicted"/>
<feature type="domain" description="DUF4136" evidence="2">
    <location>
        <begin position="25"/>
        <end position="176"/>
    </location>
</feature>
<keyword evidence="4" id="KW-1185">Reference proteome</keyword>
<feature type="chain" id="PRO_5030752884" description="DUF4136 domain-containing protein" evidence="1">
    <location>
        <begin position="18"/>
        <end position="177"/>
    </location>
</feature>
<sequence>MTVILRTLFPLLALALAGCVATSPVVVDYDPQADFSRLDSYYLLDPLASGPVSPLELKRVRQAADGLLRTRYRPAESAESADFVVRVQLYSVDKVAVYEDSLALYGGYRYWGWGWRAPLDVRHYRENTLVVDVLSPERSPLWRGSTVSSAGRYRDPAQNQQRLREEMALIFNRFPPY</sequence>
<protein>
    <recommendedName>
        <fullName evidence="2">DUF4136 domain-containing protein</fullName>
    </recommendedName>
</protein>
<feature type="signal peptide" evidence="1">
    <location>
        <begin position="1"/>
        <end position="17"/>
    </location>
</feature>
<evidence type="ECO:0000313" key="3">
    <source>
        <dbReference type="EMBL" id="MBB3062055.1"/>
    </source>
</evidence>
<dbReference type="AlphaFoldDB" id="A0A7W4WD65"/>
<dbReference type="Proteomes" id="UP000535937">
    <property type="component" value="Unassembled WGS sequence"/>
</dbReference>
<reference evidence="3 4" key="1">
    <citation type="submission" date="2020-08" db="EMBL/GenBank/DDBJ databases">
        <title>Genomic Encyclopedia of Type Strains, Phase III (KMG-III): the genomes of soil and plant-associated and newly described type strains.</title>
        <authorList>
            <person name="Whitman W."/>
        </authorList>
    </citation>
    <scope>NUCLEOTIDE SEQUENCE [LARGE SCALE GENOMIC DNA]</scope>
    <source>
        <strain evidence="3 4">CECT 8799</strain>
    </source>
</reference>
<organism evidence="3 4">
    <name type="scientific">Microbulbifer rhizosphaerae</name>
    <dbReference type="NCBI Taxonomy" id="1562603"/>
    <lineage>
        <taxon>Bacteria</taxon>
        <taxon>Pseudomonadati</taxon>
        <taxon>Pseudomonadota</taxon>
        <taxon>Gammaproteobacteria</taxon>
        <taxon>Cellvibrionales</taxon>
        <taxon>Microbulbiferaceae</taxon>
        <taxon>Microbulbifer</taxon>
    </lineage>
</organism>
<dbReference type="Pfam" id="PF13590">
    <property type="entry name" value="DUF4136"/>
    <property type="match status" value="1"/>
</dbReference>